<evidence type="ECO:0000256" key="6">
    <source>
        <dbReference type="SAM" id="MobiDB-lite"/>
    </source>
</evidence>
<dbReference type="Pfam" id="PF01494">
    <property type="entry name" value="FAD_binding_3"/>
    <property type="match status" value="1"/>
</dbReference>
<evidence type="ECO:0000256" key="3">
    <source>
        <dbReference type="ARBA" id="ARBA00022827"/>
    </source>
</evidence>
<dbReference type="Proteomes" id="UP000092154">
    <property type="component" value="Unassembled WGS sequence"/>
</dbReference>
<evidence type="ECO:0000256" key="4">
    <source>
        <dbReference type="ARBA" id="ARBA00023002"/>
    </source>
</evidence>
<comment type="similarity">
    <text evidence="1">Belongs to the paxM FAD-dependent monooxygenase family.</text>
</comment>
<evidence type="ECO:0000256" key="2">
    <source>
        <dbReference type="ARBA" id="ARBA00022630"/>
    </source>
</evidence>
<sequence length="468" mass="52358">MGNKQSQTVTAPEPPITNDDKLYHGRRASLSLDIVVVGCGIGGLTAAYCLAQAGHRVTIIEAASVIGDIGAGIQVTPNLTRLLIRWGLGERLKQVSVKPEALSFRRWCTGETVAWTKWGDTMEEEYEAPYYHIHRADFHRILYELAEPHCTIRTNCRVVSMDTSKPTLTLESGEVVHTDLVIGADGIRSTLRRYVVGSADRPRPTGDAAYRAIIPTDKLLQDPDLRPLVEKAEMVGWMGPRCHIMSYNIRAKKEFNLVLVHPDSDGEESWTAEGSVDKMKAEFAGWEPRVQKLLEMIPTTLNWKLMDRDPLETWVHKDGNLVLLGDSCHPMLPYRAQGSAMAVEDAAVLGNLFSHLSLHSQIVPLLHAYQCIRYDRATATQASSRLNQHIFHLPDGPQQEERDRQMRAAIEDALRVARGEMSTLASAGNANQWADKEKTRNQFGYDADEEAEKWWRVHGHTLAGSPRT</sequence>
<dbReference type="SUPFAM" id="SSF54373">
    <property type="entry name" value="FAD-linked reductases, C-terminal domain"/>
    <property type="match status" value="1"/>
</dbReference>
<evidence type="ECO:0000256" key="1">
    <source>
        <dbReference type="ARBA" id="ARBA00007992"/>
    </source>
</evidence>
<evidence type="ECO:0000259" key="7">
    <source>
        <dbReference type="Pfam" id="PF01494"/>
    </source>
</evidence>
<feature type="domain" description="FAD-binding" evidence="7">
    <location>
        <begin position="33"/>
        <end position="380"/>
    </location>
</feature>
<evidence type="ECO:0000313" key="9">
    <source>
        <dbReference type="Proteomes" id="UP000092154"/>
    </source>
</evidence>
<name>A0A1B7MZ87_9AGAM</name>
<dbReference type="Gene3D" id="3.50.50.60">
    <property type="entry name" value="FAD/NAD(P)-binding domain"/>
    <property type="match status" value="1"/>
</dbReference>
<dbReference type="SUPFAM" id="SSF51905">
    <property type="entry name" value="FAD/NAD(P)-binding domain"/>
    <property type="match status" value="1"/>
</dbReference>
<keyword evidence="2" id="KW-0285">Flavoprotein</keyword>
<dbReference type="InterPro" id="IPR036188">
    <property type="entry name" value="FAD/NAD-bd_sf"/>
</dbReference>
<organism evidence="8 9">
    <name type="scientific">Rhizopogon vinicolor AM-OR11-026</name>
    <dbReference type="NCBI Taxonomy" id="1314800"/>
    <lineage>
        <taxon>Eukaryota</taxon>
        <taxon>Fungi</taxon>
        <taxon>Dikarya</taxon>
        <taxon>Basidiomycota</taxon>
        <taxon>Agaricomycotina</taxon>
        <taxon>Agaricomycetes</taxon>
        <taxon>Agaricomycetidae</taxon>
        <taxon>Boletales</taxon>
        <taxon>Suillineae</taxon>
        <taxon>Rhizopogonaceae</taxon>
        <taxon>Rhizopogon</taxon>
    </lineage>
</organism>
<dbReference type="AlphaFoldDB" id="A0A1B7MZ87"/>
<keyword evidence="3" id="KW-0274">FAD</keyword>
<dbReference type="GO" id="GO:0004497">
    <property type="term" value="F:monooxygenase activity"/>
    <property type="evidence" value="ECO:0007669"/>
    <property type="project" value="UniProtKB-KW"/>
</dbReference>
<dbReference type="PANTHER" id="PTHR13789">
    <property type="entry name" value="MONOOXYGENASE"/>
    <property type="match status" value="1"/>
</dbReference>
<dbReference type="InParanoid" id="A0A1B7MZ87"/>
<keyword evidence="9" id="KW-1185">Reference proteome</keyword>
<evidence type="ECO:0000313" key="8">
    <source>
        <dbReference type="EMBL" id="OAX37924.1"/>
    </source>
</evidence>
<protein>
    <submittedName>
        <fullName evidence="8">FAD/NAD(P)-binding domain-containing protein</fullName>
    </submittedName>
</protein>
<dbReference type="EMBL" id="KV448323">
    <property type="protein sequence ID" value="OAX37924.1"/>
    <property type="molecule type" value="Genomic_DNA"/>
</dbReference>
<gene>
    <name evidence="8" type="ORF">K503DRAFT_771033</name>
</gene>
<keyword evidence="5" id="KW-0503">Monooxygenase</keyword>
<proteinExistence type="inferred from homology"/>
<keyword evidence="4" id="KW-0560">Oxidoreductase</keyword>
<dbReference type="FunFam" id="3.50.50.60:FF:000115">
    <property type="entry name" value="Salicylate hydroxylase, putative"/>
    <property type="match status" value="1"/>
</dbReference>
<dbReference type="PANTHER" id="PTHR13789:SF147">
    <property type="entry name" value="PUTATIVE (AFU_ORTHOLOGUE AFUA_2G01950)-RELATED"/>
    <property type="match status" value="1"/>
</dbReference>
<feature type="compositionally biased region" description="Polar residues" evidence="6">
    <location>
        <begin position="1"/>
        <end position="10"/>
    </location>
</feature>
<dbReference type="STRING" id="1314800.A0A1B7MZ87"/>
<dbReference type="PRINTS" id="PR00420">
    <property type="entry name" value="RNGMNOXGNASE"/>
</dbReference>
<dbReference type="OrthoDB" id="1878542at2759"/>
<evidence type="ECO:0000256" key="5">
    <source>
        <dbReference type="ARBA" id="ARBA00023033"/>
    </source>
</evidence>
<dbReference type="InterPro" id="IPR002938">
    <property type="entry name" value="FAD-bd"/>
</dbReference>
<reference evidence="8 9" key="1">
    <citation type="submission" date="2016-06" db="EMBL/GenBank/DDBJ databases">
        <title>Comparative genomics of the ectomycorrhizal sister species Rhizopogon vinicolor and Rhizopogon vesiculosus (Basidiomycota: Boletales) reveals a divergence of the mating type B locus.</title>
        <authorList>
            <consortium name="DOE Joint Genome Institute"/>
            <person name="Mujic A.B."/>
            <person name="Kuo A."/>
            <person name="Tritt A."/>
            <person name="Lipzen A."/>
            <person name="Chen C."/>
            <person name="Johnson J."/>
            <person name="Sharma A."/>
            <person name="Barry K."/>
            <person name="Grigoriev I.V."/>
            <person name="Spatafora J.W."/>
        </authorList>
    </citation>
    <scope>NUCLEOTIDE SEQUENCE [LARGE SCALE GENOMIC DNA]</scope>
    <source>
        <strain evidence="8 9">AM-OR11-026</strain>
    </source>
</reference>
<dbReference type="GO" id="GO:0071949">
    <property type="term" value="F:FAD binding"/>
    <property type="evidence" value="ECO:0007669"/>
    <property type="project" value="InterPro"/>
</dbReference>
<dbReference type="InterPro" id="IPR050493">
    <property type="entry name" value="FAD-dep_Monooxygenase_BioMet"/>
</dbReference>
<accession>A0A1B7MZ87</accession>
<feature type="region of interest" description="Disordered" evidence="6">
    <location>
        <begin position="1"/>
        <end position="20"/>
    </location>
</feature>